<keyword evidence="3" id="KW-0520">NAD</keyword>
<dbReference type="PANTHER" id="PTHR43725">
    <property type="entry name" value="UDP-GLUCOSE 4-EPIMERASE"/>
    <property type="match status" value="1"/>
</dbReference>
<evidence type="ECO:0000256" key="1">
    <source>
        <dbReference type="ARBA" id="ARBA00001911"/>
    </source>
</evidence>
<accession>A0A381YBP9</accession>
<dbReference type="Gene3D" id="3.90.25.10">
    <property type="entry name" value="UDP-galactose 4-epimerase, domain 1"/>
    <property type="match status" value="1"/>
</dbReference>
<protein>
    <recommendedName>
        <fullName evidence="6">NAD-dependent epimerase/dehydratase domain-containing protein</fullName>
    </recommendedName>
</protein>
<dbReference type="Pfam" id="PF01370">
    <property type="entry name" value="Epimerase"/>
    <property type="match status" value="1"/>
</dbReference>
<name>A0A381YBP9_9ZZZZ</name>
<dbReference type="AlphaFoldDB" id="A0A381YBP9"/>
<gene>
    <name evidence="7" type="ORF">METZ01_LOCUS127289</name>
</gene>
<keyword evidence="4" id="KW-0413">Isomerase</keyword>
<dbReference type="GO" id="GO:0033499">
    <property type="term" value="P:galactose catabolic process via UDP-galactose, Leloir pathway"/>
    <property type="evidence" value="ECO:0007669"/>
    <property type="project" value="TreeGrafter"/>
</dbReference>
<proteinExistence type="inferred from homology"/>
<dbReference type="CDD" id="cd05247">
    <property type="entry name" value="UDP_G4E_1_SDR_e"/>
    <property type="match status" value="1"/>
</dbReference>
<evidence type="ECO:0000313" key="7">
    <source>
        <dbReference type="EMBL" id="SVA74435.1"/>
    </source>
</evidence>
<reference evidence="7" key="1">
    <citation type="submission" date="2018-05" db="EMBL/GenBank/DDBJ databases">
        <authorList>
            <person name="Lanie J.A."/>
            <person name="Ng W.-L."/>
            <person name="Kazmierczak K.M."/>
            <person name="Andrzejewski T.M."/>
            <person name="Davidsen T.M."/>
            <person name="Wayne K.J."/>
            <person name="Tettelin H."/>
            <person name="Glass J.I."/>
            <person name="Rusch D."/>
            <person name="Podicherti R."/>
            <person name="Tsui H.-C.T."/>
            <person name="Winkler M.E."/>
        </authorList>
    </citation>
    <scope>NUCLEOTIDE SEQUENCE</scope>
</reference>
<feature type="domain" description="NAD-dependent epimerase/dehydratase" evidence="6">
    <location>
        <begin position="8"/>
        <end position="263"/>
    </location>
</feature>
<dbReference type="InterPro" id="IPR005886">
    <property type="entry name" value="UDP_G4E"/>
</dbReference>
<evidence type="ECO:0000259" key="6">
    <source>
        <dbReference type="Pfam" id="PF01370"/>
    </source>
</evidence>
<organism evidence="7">
    <name type="scientific">marine metagenome</name>
    <dbReference type="NCBI Taxonomy" id="408172"/>
    <lineage>
        <taxon>unclassified sequences</taxon>
        <taxon>metagenomes</taxon>
        <taxon>ecological metagenomes</taxon>
    </lineage>
</organism>
<dbReference type="Gene3D" id="3.40.50.720">
    <property type="entry name" value="NAD(P)-binding Rossmann-like Domain"/>
    <property type="match status" value="1"/>
</dbReference>
<dbReference type="GO" id="GO:0003978">
    <property type="term" value="F:UDP-glucose 4-epimerase activity"/>
    <property type="evidence" value="ECO:0007669"/>
    <property type="project" value="InterPro"/>
</dbReference>
<evidence type="ECO:0000256" key="5">
    <source>
        <dbReference type="ARBA" id="ARBA00023277"/>
    </source>
</evidence>
<evidence type="ECO:0000256" key="3">
    <source>
        <dbReference type="ARBA" id="ARBA00023027"/>
    </source>
</evidence>
<dbReference type="PANTHER" id="PTHR43725:SF53">
    <property type="entry name" value="UDP-ARABINOSE 4-EPIMERASE 1"/>
    <property type="match status" value="1"/>
</dbReference>
<dbReference type="InterPro" id="IPR036291">
    <property type="entry name" value="NAD(P)-bd_dom_sf"/>
</dbReference>
<feature type="non-terminal residue" evidence="7">
    <location>
        <position position="1"/>
    </location>
</feature>
<dbReference type="SUPFAM" id="SSF51735">
    <property type="entry name" value="NAD(P)-binding Rossmann-fold domains"/>
    <property type="match status" value="1"/>
</dbReference>
<keyword evidence="5" id="KW-0119">Carbohydrate metabolism</keyword>
<evidence type="ECO:0000256" key="4">
    <source>
        <dbReference type="ARBA" id="ARBA00023235"/>
    </source>
</evidence>
<evidence type="ECO:0000256" key="2">
    <source>
        <dbReference type="ARBA" id="ARBA00007637"/>
    </source>
</evidence>
<comment type="cofactor">
    <cofactor evidence="1">
        <name>NAD(+)</name>
        <dbReference type="ChEBI" id="CHEBI:57540"/>
    </cofactor>
</comment>
<sequence>VPTKVSRVLVTGGAGYIGSHTARQLLDAGYELTVVDTLYSGHRWAIPEGVDFHQLDAGDVDGMVPLLQKGQIEAVIHFAGHIVVPESVRNPAKYYQNNVIASMNLIDACRQSGVGIFVFSSSAAVYGNPEKVPVSEEMTTLPINPYGRTKLITEWNLRDVAASSVFSAGKAFRYIALRYFNVAGARFDNRLGQATPEATHLIKVACETALGKRDSLAIFGTDYDTPDGTCIRDYIHVEDLATAHIDALQYLADGGPSETLNCGYGRGYSVREVLAAVRSVSGVNFSITEVARRPGDSPQLIADNQRIFQVLGWLPQHDDLKEICRTAWEWERHYQDSHDDGPSNKTRVD</sequence>
<dbReference type="EMBL" id="UINC01017845">
    <property type="protein sequence ID" value="SVA74435.1"/>
    <property type="molecule type" value="Genomic_DNA"/>
</dbReference>
<dbReference type="InterPro" id="IPR001509">
    <property type="entry name" value="Epimerase_deHydtase"/>
</dbReference>
<dbReference type="NCBIfam" id="TIGR01179">
    <property type="entry name" value="galE"/>
    <property type="match status" value="1"/>
</dbReference>
<comment type="similarity">
    <text evidence="2">Belongs to the NAD(P)-dependent epimerase/dehydratase family.</text>
</comment>